<dbReference type="GeneID" id="92382782"/>
<evidence type="ECO:0000259" key="9">
    <source>
        <dbReference type="Pfam" id="PF10659"/>
    </source>
</evidence>
<evidence type="ECO:0000256" key="4">
    <source>
        <dbReference type="ARBA" id="ARBA00022622"/>
    </source>
</evidence>
<dbReference type="VEuPathDB" id="TriTrypDB:TEOVI_000884800"/>
<feature type="domain" description="Trypanosome variant surface glycoprotein C-terminal" evidence="9">
    <location>
        <begin position="106"/>
        <end position="208"/>
    </location>
</feature>
<evidence type="ECO:0000256" key="2">
    <source>
        <dbReference type="ARBA" id="ARBA00004609"/>
    </source>
</evidence>
<name>A0A1G4HZ37_TRYEQ</name>
<keyword evidence="5" id="KW-0472">Membrane</keyword>
<dbReference type="GO" id="GO:0005886">
    <property type="term" value="C:plasma membrane"/>
    <property type="evidence" value="ECO:0007669"/>
    <property type="project" value="UniProtKB-SubCell"/>
</dbReference>
<evidence type="ECO:0000256" key="1">
    <source>
        <dbReference type="ARBA" id="ARBA00002523"/>
    </source>
</evidence>
<sequence>MIRGTGPWHHVEVAGIARAQTQKSTNEKAETEAEGLANSMFTMNSAKTDKVFNTIQKINIVNVEVDQIKPLQLEALIYEVDLLNALSYHAATNRNNMSPKAPACPEQDKPEEVSADKKIKECSAKKGDDCKGECDLDKEKETCTPEKKGDGENEDKDGKAASTCAEKKQGECEKENDCKWEDKKCKDYSSLVIKKLALSIAAAFEALLFYNFKT</sequence>
<keyword evidence="6" id="KW-0325">Glycoprotein</keyword>
<accession>A0A1G4HZ37</accession>
<dbReference type="Proteomes" id="UP000195570">
    <property type="component" value="Unassembled WGS sequence"/>
</dbReference>
<proteinExistence type="predicted"/>
<comment type="caution">
    <text evidence="10">The sequence shown here is derived from an EMBL/GenBank/DDBJ whole genome shotgun (WGS) entry which is preliminary data.</text>
</comment>
<evidence type="ECO:0000256" key="6">
    <source>
        <dbReference type="ARBA" id="ARBA00023180"/>
    </source>
</evidence>
<protein>
    <submittedName>
        <fullName evidence="10">Trypanosome variant surface glycoprotein C-terminal domain containing protein, putative</fullName>
    </submittedName>
</protein>
<dbReference type="GO" id="GO:0098552">
    <property type="term" value="C:side of membrane"/>
    <property type="evidence" value="ECO:0007669"/>
    <property type="project" value="UniProtKB-KW"/>
</dbReference>
<evidence type="ECO:0000313" key="11">
    <source>
        <dbReference type="Proteomes" id="UP000195570"/>
    </source>
</evidence>
<evidence type="ECO:0000256" key="3">
    <source>
        <dbReference type="ARBA" id="ARBA00022475"/>
    </source>
</evidence>
<gene>
    <name evidence="10" type="ORF">TEOVI_000884800</name>
</gene>
<dbReference type="EMBL" id="CZPT02000096">
    <property type="protein sequence ID" value="SCU64595.1"/>
    <property type="molecule type" value="Genomic_DNA"/>
</dbReference>
<reference evidence="10" key="1">
    <citation type="submission" date="2016-09" db="EMBL/GenBank/DDBJ databases">
        <authorList>
            <person name="Hebert L."/>
            <person name="Moumen B."/>
        </authorList>
    </citation>
    <scope>NUCLEOTIDE SEQUENCE [LARGE SCALE GENOMIC DNA]</scope>
    <source>
        <strain evidence="10">OVI</strain>
    </source>
</reference>
<organism evidence="10 11">
    <name type="scientific">Trypanosoma equiperdum</name>
    <dbReference type="NCBI Taxonomy" id="5694"/>
    <lineage>
        <taxon>Eukaryota</taxon>
        <taxon>Discoba</taxon>
        <taxon>Euglenozoa</taxon>
        <taxon>Kinetoplastea</taxon>
        <taxon>Metakinetoplastina</taxon>
        <taxon>Trypanosomatida</taxon>
        <taxon>Trypanosomatidae</taxon>
        <taxon>Trypanosoma</taxon>
    </lineage>
</organism>
<dbReference type="Pfam" id="PF10659">
    <property type="entry name" value="Trypan_glycop_C"/>
    <property type="match status" value="1"/>
</dbReference>
<feature type="region of interest" description="Disordered" evidence="8">
    <location>
        <begin position="141"/>
        <end position="161"/>
    </location>
</feature>
<comment type="function">
    <text evidence="1">VSG forms a coat on the surface of the parasite. The trypanosome evades the immune response of the host by expressing a series of antigenically distinct VSGs from an estimated 1000 VSG genes.</text>
</comment>
<dbReference type="RefSeq" id="XP_067076332.1">
    <property type="nucleotide sequence ID" value="XM_067220231.1"/>
</dbReference>
<evidence type="ECO:0000313" key="10">
    <source>
        <dbReference type="EMBL" id="SCU64595.1"/>
    </source>
</evidence>
<dbReference type="InterPro" id="IPR019609">
    <property type="entry name" value="Variant_surf_glycoprt_trypan_C"/>
</dbReference>
<dbReference type="AlphaFoldDB" id="A0A1G4HZ37"/>
<keyword evidence="11" id="KW-1185">Reference proteome</keyword>
<keyword evidence="7" id="KW-0449">Lipoprotein</keyword>
<evidence type="ECO:0000256" key="8">
    <source>
        <dbReference type="SAM" id="MobiDB-lite"/>
    </source>
</evidence>
<keyword evidence="3" id="KW-1003">Cell membrane</keyword>
<evidence type="ECO:0000256" key="7">
    <source>
        <dbReference type="ARBA" id="ARBA00023288"/>
    </source>
</evidence>
<keyword evidence="4" id="KW-0336">GPI-anchor</keyword>
<dbReference type="SUPFAM" id="SSF58087">
    <property type="entry name" value="Variant surface glycoprotein (N-terminal domain)"/>
    <property type="match status" value="1"/>
</dbReference>
<comment type="subcellular location">
    <subcellularLocation>
        <location evidence="2">Cell membrane</location>
        <topology evidence="2">Lipid-anchor</topology>
        <topology evidence="2">GPI-anchor</topology>
    </subcellularLocation>
</comment>
<evidence type="ECO:0000256" key="5">
    <source>
        <dbReference type="ARBA" id="ARBA00023136"/>
    </source>
</evidence>